<proteinExistence type="predicted"/>
<keyword evidence="3" id="KW-1185">Reference proteome</keyword>
<protein>
    <submittedName>
        <fullName evidence="2">Uncharacterized protein</fullName>
    </submittedName>
</protein>
<evidence type="ECO:0000313" key="3">
    <source>
        <dbReference type="Proteomes" id="UP000199598"/>
    </source>
</evidence>
<feature type="region of interest" description="Disordered" evidence="1">
    <location>
        <begin position="52"/>
        <end position="76"/>
    </location>
</feature>
<name>A0A1I4EVS4_9HYPH</name>
<evidence type="ECO:0000313" key="2">
    <source>
        <dbReference type="EMBL" id="SFL08627.1"/>
    </source>
</evidence>
<dbReference type="EMBL" id="FOSK01000016">
    <property type="protein sequence ID" value="SFL08627.1"/>
    <property type="molecule type" value="Genomic_DNA"/>
</dbReference>
<gene>
    <name evidence="2" type="ORF">SAMN04488518_11642</name>
</gene>
<evidence type="ECO:0000256" key="1">
    <source>
        <dbReference type="SAM" id="MobiDB-lite"/>
    </source>
</evidence>
<sequence length="76" mass="8662">MRNYPLPKNDRTIETRDVAEYCAKMCRELSDMARSQRLDLLGYLLVLAQKEAEAQSGGLPDPERVEDLNTETSETD</sequence>
<organism evidence="2 3">
    <name type="scientific">Pseudovibrio ascidiaceicola</name>
    <dbReference type="NCBI Taxonomy" id="285279"/>
    <lineage>
        <taxon>Bacteria</taxon>
        <taxon>Pseudomonadati</taxon>
        <taxon>Pseudomonadota</taxon>
        <taxon>Alphaproteobacteria</taxon>
        <taxon>Hyphomicrobiales</taxon>
        <taxon>Stappiaceae</taxon>
        <taxon>Pseudovibrio</taxon>
    </lineage>
</organism>
<comment type="caution">
    <text evidence="2">The sequence shown here is derived from an EMBL/GenBank/DDBJ whole genome shotgun (WGS) entry which is preliminary data.</text>
</comment>
<reference evidence="2 3" key="1">
    <citation type="submission" date="2016-10" db="EMBL/GenBank/DDBJ databases">
        <authorList>
            <person name="Varghese N."/>
            <person name="Submissions S."/>
        </authorList>
    </citation>
    <scope>NUCLEOTIDE SEQUENCE [LARGE SCALE GENOMIC DNA]</scope>
    <source>
        <strain evidence="2 3">DSM 16392</strain>
    </source>
</reference>
<dbReference type="RefSeq" id="WP_159437994.1">
    <property type="nucleotide sequence ID" value="NZ_FOSK01000016.1"/>
</dbReference>
<dbReference type="Proteomes" id="UP000199598">
    <property type="component" value="Unassembled WGS sequence"/>
</dbReference>
<accession>A0A1I4EVS4</accession>